<protein>
    <submittedName>
        <fullName evidence="6">TetR/AcrR family transcriptional regulator</fullName>
    </submittedName>
</protein>
<evidence type="ECO:0000256" key="2">
    <source>
        <dbReference type="ARBA" id="ARBA00023125"/>
    </source>
</evidence>
<organism evidence="6 7">
    <name type="scientific">Microbacterium protaetiae</name>
    <dbReference type="NCBI Taxonomy" id="2509458"/>
    <lineage>
        <taxon>Bacteria</taxon>
        <taxon>Bacillati</taxon>
        <taxon>Actinomycetota</taxon>
        <taxon>Actinomycetes</taxon>
        <taxon>Micrococcales</taxon>
        <taxon>Microbacteriaceae</taxon>
        <taxon>Microbacterium</taxon>
    </lineage>
</organism>
<dbReference type="GO" id="GO:0000976">
    <property type="term" value="F:transcription cis-regulatory region binding"/>
    <property type="evidence" value="ECO:0007669"/>
    <property type="project" value="TreeGrafter"/>
</dbReference>
<evidence type="ECO:0000256" key="3">
    <source>
        <dbReference type="ARBA" id="ARBA00023163"/>
    </source>
</evidence>
<dbReference type="Proteomes" id="UP000293995">
    <property type="component" value="Chromosome"/>
</dbReference>
<sequence>MVVAGVNGELRGKQQRGVEAQRALLEAAGAVFARLSYAEARLQDIADEAGISTGSLFFHLGNKTDIAHTVLATQQERMGLVLTEVLERGASTLDKIIGVFDGLAELVASDPLVQGGIRLSLQPATELDVEASTPYQEWVAVAARLVADGQKDGSVRDDIDVALAAELLNELFVGAQVLAGLEDSWQSLPLRVQRGHRLIRGLLAPQRAASSETHS</sequence>
<evidence type="ECO:0000256" key="4">
    <source>
        <dbReference type="PROSITE-ProRule" id="PRU00335"/>
    </source>
</evidence>
<dbReference type="Pfam" id="PF00440">
    <property type="entry name" value="TetR_N"/>
    <property type="match status" value="1"/>
</dbReference>
<keyword evidence="3" id="KW-0804">Transcription</keyword>
<proteinExistence type="predicted"/>
<dbReference type="InterPro" id="IPR050109">
    <property type="entry name" value="HTH-type_TetR-like_transc_reg"/>
</dbReference>
<dbReference type="InterPro" id="IPR054126">
    <property type="entry name" value="CprB_TetR_C"/>
</dbReference>
<accession>A0A4P6ED56</accession>
<dbReference type="OrthoDB" id="3237195at2"/>
<dbReference type="PRINTS" id="PR00455">
    <property type="entry name" value="HTHTETR"/>
</dbReference>
<dbReference type="SUPFAM" id="SSF46689">
    <property type="entry name" value="Homeodomain-like"/>
    <property type="match status" value="1"/>
</dbReference>
<gene>
    <name evidence="6" type="ORF">ET475_09390</name>
</gene>
<dbReference type="GO" id="GO:0003700">
    <property type="term" value="F:DNA-binding transcription factor activity"/>
    <property type="evidence" value="ECO:0007669"/>
    <property type="project" value="TreeGrafter"/>
</dbReference>
<dbReference type="PANTHER" id="PTHR30055">
    <property type="entry name" value="HTH-TYPE TRANSCRIPTIONAL REGULATOR RUTR"/>
    <property type="match status" value="1"/>
</dbReference>
<evidence type="ECO:0000259" key="5">
    <source>
        <dbReference type="PROSITE" id="PS50977"/>
    </source>
</evidence>
<keyword evidence="1" id="KW-0805">Transcription regulation</keyword>
<dbReference type="InterPro" id="IPR001647">
    <property type="entry name" value="HTH_TetR"/>
</dbReference>
<evidence type="ECO:0000313" key="7">
    <source>
        <dbReference type="Proteomes" id="UP000293995"/>
    </source>
</evidence>
<dbReference type="AlphaFoldDB" id="A0A4P6ED56"/>
<feature type="DNA-binding region" description="H-T-H motif" evidence="4">
    <location>
        <begin position="41"/>
        <end position="60"/>
    </location>
</feature>
<dbReference type="PANTHER" id="PTHR30055:SF234">
    <property type="entry name" value="HTH-TYPE TRANSCRIPTIONAL REGULATOR BETI"/>
    <property type="match status" value="1"/>
</dbReference>
<reference evidence="6 7" key="1">
    <citation type="submission" date="2019-01" db="EMBL/GenBank/DDBJ databases">
        <title>Genome sequencing of strain DFW100M-13.</title>
        <authorList>
            <person name="Heo J."/>
            <person name="Kim S.-J."/>
            <person name="Kim J.-S."/>
            <person name="Hong S.-B."/>
            <person name="Kwon S.-W."/>
        </authorList>
    </citation>
    <scope>NUCLEOTIDE SEQUENCE [LARGE SCALE GENOMIC DNA]</scope>
    <source>
        <strain evidence="6 7">DFW100M-13</strain>
    </source>
</reference>
<dbReference type="Pfam" id="PF21935">
    <property type="entry name" value="TetR_C_45"/>
    <property type="match status" value="1"/>
</dbReference>
<evidence type="ECO:0000256" key="1">
    <source>
        <dbReference type="ARBA" id="ARBA00023015"/>
    </source>
</evidence>
<dbReference type="EMBL" id="CP035494">
    <property type="protein sequence ID" value="QAY60180.1"/>
    <property type="molecule type" value="Genomic_DNA"/>
</dbReference>
<keyword evidence="7" id="KW-1185">Reference proteome</keyword>
<dbReference type="SUPFAM" id="SSF48498">
    <property type="entry name" value="Tetracyclin repressor-like, C-terminal domain"/>
    <property type="match status" value="1"/>
</dbReference>
<dbReference type="KEGG" id="mprt:ET475_09390"/>
<name>A0A4P6ED56_9MICO</name>
<dbReference type="Gene3D" id="1.10.357.10">
    <property type="entry name" value="Tetracycline Repressor, domain 2"/>
    <property type="match status" value="1"/>
</dbReference>
<dbReference type="InterPro" id="IPR009057">
    <property type="entry name" value="Homeodomain-like_sf"/>
</dbReference>
<keyword evidence="2 4" id="KW-0238">DNA-binding</keyword>
<dbReference type="PROSITE" id="PS50977">
    <property type="entry name" value="HTH_TETR_2"/>
    <property type="match status" value="1"/>
</dbReference>
<feature type="domain" description="HTH tetR-type" evidence="5">
    <location>
        <begin position="18"/>
        <end position="78"/>
    </location>
</feature>
<evidence type="ECO:0000313" key="6">
    <source>
        <dbReference type="EMBL" id="QAY60180.1"/>
    </source>
</evidence>
<dbReference type="InterPro" id="IPR036271">
    <property type="entry name" value="Tet_transcr_reg_TetR-rel_C_sf"/>
</dbReference>